<gene>
    <name evidence="2" type="ORF">HQ394_13360</name>
</gene>
<dbReference type="GO" id="GO:0016740">
    <property type="term" value="F:transferase activity"/>
    <property type="evidence" value="ECO:0007669"/>
    <property type="project" value="UniProtKB-KW"/>
</dbReference>
<dbReference type="Proteomes" id="UP000516369">
    <property type="component" value="Chromosome"/>
</dbReference>
<dbReference type="KEGG" id="dvn:HQ394_13360"/>
<dbReference type="PANTHER" id="PTHR43685">
    <property type="entry name" value="GLYCOSYLTRANSFERASE"/>
    <property type="match status" value="1"/>
</dbReference>
<sequence>MSTALRPAAKDRTNRENAVDDRPPHICVCVPTYRRPLLLGSCLCGLKAQDAKGFSYSIVVADNDVLQSARNVVDDARRQSSVEIFYCVNSIPNISRARNTALKHARGDLIAFIDDDETPHPLWLTGLYATYVQCAVDGVLGPVAPDYEGTPPRWLVESRLCERTSLPTGTPLSNVRDMRTGNLLFARAIVLGDEEPFDPRYGRTGGEDTAFFQKKLEEGRRFVWCEEAIVFETVPRERQTLRYFVRRAVLLGATAATRERRLGLSTIKSVAAANLYAVALPFALLLGYHHFVKVLVKDCNHLGKLLAHLGVKVVRERSST</sequence>
<proteinExistence type="predicted"/>
<keyword evidence="3" id="KW-1185">Reference proteome</keyword>
<dbReference type="InterPro" id="IPR001173">
    <property type="entry name" value="Glyco_trans_2-like"/>
</dbReference>
<dbReference type="RefSeq" id="WP_190260622.1">
    <property type="nucleotide sequence ID" value="NZ_CP053923.1"/>
</dbReference>
<name>A0A7H1N350_9PROT</name>
<dbReference type="EMBL" id="CP053923">
    <property type="protein sequence ID" value="QNT70136.1"/>
    <property type="molecule type" value="Genomic_DNA"/>
</dbReference>
<evidence type="ECO:0000313" key="3">
    <source>
        <dbReference type="Proteomes" id="UP000516369"/>
    </source>
</evidence>
<dbReference type="AlphaFoldDB" id="A0A7H1N350"/>
<dbReference type="InterPro" id="IPR050834">
    <property type="entry name" value="Glycosyltransf_2"/>
</dbReference>
<evidence type="ECO:0000313" key="2">
    <source>
        <dbReference type="EMBL" id="QNT70136.1"/>
    </source>
</evidence>
<dbReference type="PANTHER" id="PTHR43685:SF2">
    <property type="entry name" value="GLYCOSYLTRANSFERASE 2-LIKE DOMAIN-CONTAINING PROTEIN"/>
    <property type="match status" value="1"/>
</dbReference>
<organism evidence="2 3">
    <name type="scientific">Defluviicoccus vanus</name>
    <dbReference type="NCBI Taxonomy" id="111831"/>
    <lineage>
        <taxon>Bacteria</taxon>
        <taxon>Pseudomonadati</taxon>
        <taxon>Pseudomonadota</taxon>
        <taxon>Alphaproteobacteria</taxon>
        <taxon>Rhodospirillales</taxon>
        <taxon>Rhodospirillaceae</taxon>
        <taxon>Defluviicoccus</taxon>
    </lineage>
</organism>
<dbReference type="SUPFAM" id="SSF53448">
    <property type="entry name" value="Nucleotide-diphospho-sugar transferases"/>
    <property type="match status" value="1"/>
</dbReference>
<keyword evidence="2" id="KW-0808">Transferase</keyword>
<protein>
    <submittedName>
        <fullName evidence="2">Glycosyltransferase family 2 protein</fullName>
    </submittedName>
</protein>
<dbReference type="Pfam" id="PF00535">
    <property type="entry name" value="Glycos_transf_2"/>
    <property type="match status" value="1"/>
</dbReference>
<accession>A0A7H1N350</accession>
<dbReference type="CDD" id="cd00761">
    <property type="entry name" value="Glyco_tranf_GTA_type"/>
    <property type="match status" value="1"/>
</dbReference>
<reference evidence="2 3" key="1">
    <citation type="submission" date="2020-05" db="EMBL/GenBank/DDBJ databases">
        <title>Complete closed genome sequence of Defluviicoccus vanus.</title>
        <authorList>
            <person name="Bessarab I."/>
            <person name="Arumugam K."/>
            <person name="Maszenan A.M."/>
            <person name="Seviour R.J."/>
            <person name="Williams R.B."/>
        </authorList>
    </citation>
    <scope>NUCLEOTIDE SEQUENCE [LARGE SCALE GENOMIC DNA]</scope>
    <source>
        <strain evidence="2 3">Ben 114</strain>
    </source>
</reference>
<dbReference type="Gene3D" id="3.90.550.10">
    <property type="entry name" value="Spore Coat Polysaccharide Biosynthesis Protein SpsA, Chain A"/>
    <property type="match status" value="1"/>
</dbReference>
<evidence type="ECO:0000259" key="1">
    <source>
        <dbReference type="Pfam" id="PF00535"/>
    </source>
</evidence>
<dbReference type="InterPro" id="IPR029044">
    <property type="entry name" value="Nucleotide-diphossugar_trans"/>
</dbReference>
<feature type="domain" description="Glycosyltransferase 2-like" evidence="1">
    <location>
        <begin position="27"/>
        <end position="159"/>
    </location>
</feature>